<feature type="compositionally biased region" description="Basic and acidic residues" evidence="1">
    <location>
        <begin position="142"/>
        <end position="154"/>
    </location>
</feature>
<feature type="region of interest" description="Disordered" evidence="1">
    <location>
        <begin position="125"/>
        <end position="154"/>
    </location>
</feature>
<protein>
    <submittedName>
        <fullName evidence="2">Uncharacterized protein</fullName>
    </submittedName>
</protein>
<dbReference type="AlphaFoldDB" id="A0AAV5UGC7"/>
<feature type="non-terminal residue" evidence="2">
    <location>
        <position position="1"/>
    </location>
</feature>
<organism evidence="2 3">
    <name type="scientific">Pristionchus entomophagus</name>
    <dbReference type="NCBI Taxonomy" id="358040"/>
    <lineage>
        <taxon>Eukaryota</taxon>
        <taxon>Metazoa</taxon>
        <taxon>Ecdysozoa</taxon>
        <taxon>Nematoda</taxon>
        <taxon>Chromadorea</taxon>
        <taxon>Rhabditida</taxon>
        <taxon>Rhabditina</taxon>
        <taxon>Diplogasteromorpha</taxon>
        <taxon>Diplogasteroidea</taxon>
        <taxon>Neodiplogasteridae</taxon>
        <taxon>Pristionchus</taxon>
    </lineage>
</organism>
<evidence type="ECO:0000256" key="1">
    <source>
        <dbReference type="SAM" id="MobiDB-lite"/>
    </source>
</evidence>
<dbReference type="EMBL" id="BTSX01000006">
    <property type="protein sequence ID" value="GMT05992.1"/>
    <property type="molecule type" value="Genomic_DNA"/>
</dbReference>
<sequence>FPVLTIMDNGCTFGQYINQTALTSVSGNSPWEENLRPSIDPADQIMYRQPFAPVFNPAAPAFEPQNQSGMWNYQTPSPPFSFVSSSPSGNWGAIGSETTPLLPGPTPLMMLPVPNSQQTHHLINDNQRRDSDDVQQSTNIDNWKRNRGEDGERKATSIQHHLEECEIVDGVPTYYFPSKHKENIAKVTYHEILPRVPRNSASDTLRPGEPQTSFFPGYSLLDCPAKPHSHQDSAAGRGVNAEVREMFNQLTM</sequence>
<gene>
    <name evidence="2" type="ORF">PENTCL1PPCAC_28166</name>
</gene>
<accession>A0AAV5UGC7</accession>
<reference evidence="2" key="1">
    <citation type="submission" date="2023-10" db="EMBL/GenBank/DDBJ databases">
        <title>Genome assembly of Pristionchus species.</title>
        <authorList>
            <person name="Yoshida K."/>
            <person name="Sommer R.J."/>
        </authorList>
    </citation>
    <scope>NUCLEOTIDE SEQUENCE</scope>
    <source>
        <strain evidence="2">RS0144</strain>
    </source>
</reference>
<evidence type="ECO:0000313" key="2">
    <source>
        <dbReference type="EMBL" id="GMT05992.1"/>
    </source>
</evidence>
<dbReference type="Proteomes" id="UP001432027">
    <property type="component" value="Unassembled WGS sequence"/>
</dbReference>
<proteinExistence type="predicted"/>
<keyword evidence="3" id="KW-1185">Reference proteome</keyword>
<name>A0AAV5UGC7_9BILA</name>
<comment type="caution">
    <text evidence="2">The sequence shown here is derived from an EMBL/GenBank/DDBJ whole genome shotgun (WGS) entry which is preliminary data.</text>
</comment>
<evidence type="ECO:0000313" key="3">
    <source>
        <dbReference type="Proteomes" id="UP001432027"/>
    </source>
</evidence>